<sequence>MKRIISAVAIVAMSFSLAACQMNKQTVGAGVGGVAGGVLGSNVGGGSGRTAAIIGGTLLGAMIGGHIGGEMDELDRRRARDALENSPTGHQTSWRNPDSGAQYNVTPTRTYESSTGPCREYEMDVYIDGQRDVVKGTACRNARGEWINQ</sequence>
<keyword evidence="7" id="KW-1185">Reference proteome</keyword>
<feature type="signal peptide" evidence="4">
    <location>
        <begin position="1"/>
        <end position="18"/>
    </location>
</feature>
<name>M7PFM8_9GAMM</name>
<feature type="region of interest" description="Disordered" evidence="3">
    <location>
        <begin position="80"/>
        <end position="102"/>
    </location>
</feature>
<dbReference type="InterPro" id="IPR016364">
    <property type="entry name" value="Surface_antigen_Rickettsia"/>
</dbReference>
<evidence type="ECO:0000256" key="2">
    <source>
        <dbReference type="ARBA" id="ARBA00023136"/>
    </source>
</evidence>
<keyword evidence="4" id="KW-0732">Signal</keyword>
<reference evidence="6 7" key="1">
    <citation type="journal article" date="2013" name="Genome Announc.">
        <title>Draft Genome Sequence of Methylophaga lonarensis MPLT, a Haloalkaliphilic (Non-Methane-Utilizing) Methylotroph.</title>
        <authorList>
            <person name="Shetty S.A."/>
            <person name="Marathe N.P."/>
            <person name="Munot H."/>
            <person name="Antony C.P."/>
            <person name="Dhotre D.P."/>
            <person name="Murrell J.C."/>
            <person name="Shouche Y.S."/>
        </authorList>
    </citation>
    <scope>NUCLEOTIDE SEQUENCE [LARGE SCALE GENOMIC DNA]</scope>
    <source>
        <strain evidence="6 7">MPL</strain>
    </source>
</reference>
<dbReference type="PATRIC" id="fig|1286106.3.peg.1770"/>
<evidence type="ECO:0000313" key="7">
    <source>
        <dbReference type="Proteomes" id="UP000012019"/>
    </source>
</evidence>
<feature type="domain" description="Glycine zipper 2TM" evidence="5">
    <location>
        <begin position="28"/>
        <end position="68"/>
    </location>
</feature>
<feature type="compositionally biased region" description="Polar residues" evidence="3">
    <location>
        <begin position="85"/>
        <end position="102"/>
    </location>
</feature>
<dbReference type="InterPro" id="IPR008816">
    <property type="entry name" value="Gly_zipper_2TM_dom"/>
</dbReference>
<evidence type="ECO:0000313" key="6">
    <source>
        <dbReference type="EMBL" id="EMR12710.1"/>
    </source>
</evidence>
<evidence type="ECO:0000256" key="1">
    <source>
        <dbReference type="ARBA" id="ARBA00004370"/>
    </source>
</evidence>
<evidence type="ECO:0000259" key="5">
    <source>
        <dbReference type="Pfam" id="PF05433"/>
    </source>
</evidence>
<dbReference type="EMBL" id="APHR01000045">
    <property type="protein sequence ID" value="EMR12710.1"/>
    <property type="molecule type" value="Genomic_DNA"/>
</dbReference>
<dbReference type="RefSeq" id="WP_009726740.1">
    <property type="nucleotide sequence ID" value="NZ_APHR01000045.1"/>
</dbReference>
<dbReference type="GO" id="GO:0019867">
    <property type="term" value="C:outer membrane"/>
    <property type="evidence" value="ECO:0007669"/>
    <property type="project" value="InterPro"/>
</dbReference>
<dbReference type="PROSITE" id="PS51257">
    <property type="entry name" value="PROKAR_LIPOPROTEIN"/>
    <property type="match status" value="1"/>
</dbReference>
<dbReference type="AlphaFoldDB" id="M7PFM8"/>
<dbReference type="Proteomes" id="UP000012019">
    <property type="component" value="Unassembled WGS sequence"/>
</dbReference>
<dbReference type="Pfam" id="PF05433">
    <property type="entry name" value="Rick_17kDa_Anti"/>
    <property type="match status" value="1"/>
</dbReference>
<accession>M7PFM8</accession>
<comment type="caution">
    <text evidence="6">The sequence shown here is derived from an EMBL/GenBank/DDBJ whole genome shotgun (WGS) entry which is preliminary data.</text>
</comment>
<dbReference type="PANTHER" id="PTHR35603">
    <property type="match status" value="1"/>
</dbReference>
<proteinExistence type="predicted"/>
<evidence type="ECO:0000256" key="3">
    <source>
        <dbReference type="SAM" id="MobiDB-lite"/>
    </source>
</evidence>
<feature type="chain" id="PRO_5004082803" evidence="4">
    <location>
        <begin position="19"/>
        <end position="149"/>
    </location>
</feature>
<protein>
    <submittedName>
        <fullName evidence="6">17 kD surface antigen</fullName>
    </submittedName>
</protein>
<comment type="subcellular location">
    <subcellularLocation>
        <location evidence="1">Membrane</location>
    </subcellularLocation>
</comment>
<evidence type="ECO:0000256" key="4">
    <source>
        <dbReference type="SAM" id="SignalP"/>
    </source>
</evidence>
<dbReference type="eggNOG" id="COG4520">
    <property type="taxonomic scope" value="Bacteria"/>
</dbReference>
<dbReference type="InterPro" id="IPR051407">
    <property type="entry name" value="Bact_OM_lipoprot/Surf_antigen"/>
</dbReference>
<dbReference type="PIRSF" id="PIRSF002721">
    <property type="entry name" value="Surface_antigen_Rickettsia"/>
    <property type="match status" value="1"/>
</dbReference>
<keyword evidence="2" id="KW-0472">Membrane</keyword>
<gene>
    <name evidence="6" type="ORF">MPL1_08828</name>
</gene>
<dbReference type="OrthoDB" id="6170015at2"/>
<dbReference type="PANTHER" id="PTHR35603:SF2">
    <property type="entry name" value="OUTER MEMBRANE LIPOPROTEIN"/>
    <property type="match status" value="1"/>
</dbReference>
<organism evidence="6 7">
    <name type="scientific">Methylophaga lonarensis MPL</name>
    <dbReference type="NCBI Taxonomy" id="1286106"/>
    <lineage>
        <taxon>Bacteria</taxon>
        <taxon>Pseudomonadati</taxon>
        <taxon>Pseudomonadota</taxon>
        <taxon>Gammaproteobacteria</taxon>
        <taxon>Thiotrichales</taxon>
        <taxon>Piscirickettsiaceae</taxon>
        <taxon>Methylophaga</taxon>
    </lineage>
</organism>